<dbReference type="InterPro" id="IPR000953">
    <property type="entry name" value="Chromo/chromo_shadow_dom"/>
</dbReference>
<feature type="region of interest" description="Disordered" evidence="1">
    <location>
        <begin position="427"/>
        <end position="451"/>
    </location>
</feature>
<accession>A0A8S9ZW19</accession>
<dbReference type="InterPro" id="IPR023780">
    <property type="entry name" value="Chromo_domain"/>
</dbReference>
<dbReference type="PROSITE" id="PS50013">
    <property type="entry name" value="CHROMO_2"/>
    <property type="match status" value="1"/>
</dbReference>
<feature type="region of interest" description="Disordered" evidence="1">
    <location>
        <begin position="326"/>
        <end position="365"/>
    </location>
</feature>
<feature type="region of interest" description="Disordered" evidence="1">
    <location>
        <begin position="157"/>
        <end position="190"/>
    </location>
</feature>
<organism evidence="3 4">
    <name type="scientific">Meloidogyne graminicola</name>
    <dbReference type="NCBI Taxonomy" id="189291"/>
    <lineage>
        <taxon>Eukaryota</taxon>
        <taxon>Metazoa</taxon>
        <taxon>Ecdysozoa</taxon>
        <taxon>Nematoda</taxon>
        <taxon>Chromadorea</taxon>
        <taxon>Rhabditida</taxon>
        <taxon>Tylenchina</taxon>
        <taxon>Tylenchomorpha</taxon>
        <taxon>Tylenchoidea</taxon>
        <taxon>Meloidogynidae</taxon>
        <taxon>Meloidogyninae</taxon>
        <taxon>Meloidogyne</taxon>
    </lineage>
</organism>
<feature type="domain" description="Chromo" evidence="2">
    <location>
        <begin position="229"/>
        <end position="286"/>
    </location>
</feature>
<reference evidence="3" key="1">
    <citation type="journal article" date="2020" name="Ecol. Evol.">
        <title>Genome structure and content of the rice root-knot nematode (Meloidogyne graminicola).</title>
        <authorList>
            <person name="Phan N.T."/>
            <person name="Danchin E.G.J."/>
            <person name="Klopp C."/>
            <person name="Perfus-Barbeoch L."/>
            <person name="Kozlowski D.K."/>
            <person name="Koutsovoulos G.D."/>
            <person name="Lopez-Roques C."/>
            <person name="Bouchez O."/>
            <person name="Zahm M."/>
            <person name="Besnard G."/>
            <person name="Bellafiore S."/>
        </authorList>
    </citation>
    <scope>NUCLEOTIDE SEQUENCE</scope>
    <source>
        <strain evidence="3">VN-18</strain>
    </source>
</reference>
<feature type="compositionally biased region" description="Polar residues" evidence="1">
    <location>
        <begin position="427"/>
        <end position="447"/>
    </location>
</feature>
<protein>
    <submittedName>
        <fullName evidence="3">Chromo domain-containing protein</fullName>
    </submittedName>
</protein>
<name>A0A8S9ZW19_9BILA</name>
<proteinExistence type="predicted"/>
<dbReference type="CDD" id="cd00024">
    <property type="entry name" value="CD_CSD"/>
    <property type="match status" value="1"/>
</dbReference>
<dbReference type="Gene3D" id="2.40.50.40">
    <property type="match status" value="1"/>
</dbReference>
<feature type="compositionally biased region" description="Polar residues" evidence="1">
    <location>
        <begin position="177"/>
        <end position="190"/>
    </location>
</feature>
<dbReference type="InterPro" id="IPR016197">
    <property type="entry name" value="Chromo-like_dom_sf"/>
</dbReference>
<dbReference type="AlphaFoldDB" id="A0A8S9ZW19"/>
<feature type="region of interest" description="Disordered" evidence="1">
    <location>
        <begin position="278"/>
        <end position="297"/>
    </location>
</feature>
<evidence type="ECO:0000313" key="3">
    <source>
        <dbReference type="EMBL" id="KAF7637486.1"/>
    </source>
</evidence>
<comment type="caution">
    <text evidence="3">The sequence shown here is derived from an EMBL/GenBank/DDBJ whole genome shotgun (WGS) entry which is preliminary data.</text>
</comment>
<dbReference type="OrthoDB" id="5901120at2759"/>
<evidence type="ECO:0000256" key="1">
    <source>
        <dbReference type="SAM" id="MobiDB-lite"/>
    </source>
</evidence>
<feature type="compositionally biased region" description="Basic and acidic residues" evidence="1">
    <location>
        <begin position="278"/>
        <end position="294"/>
    </location>
</feature>
<dbReference type="EMBL" id="JABEBT010000019">
    <property type="protein sequence ID" value="KAF7637486.1"/>
    <property type="molecule type" value="Genomic_DNA"/>
</dbReference>
<dbReference type="Proteomes" id="UP000605970">
    <property type="component" value="Unassembled WGS sequence"/>
</dbReference>
<evidence type="ECO:0000259" key="2">
    <source>
        <dbReference type="PROSITE" id="PS50013"/>
    </source>
</evidence>
<keyword evidence="4" id="KW-1185">Reference proteome</keyword>
<dbReference type="SMART" id="SM00298">
    <property type="entry name" value="CHROMO"/>
    <property type="match status" value="2"/>
</dbReference>
<evidence type="ECO:0000313" key="4">
    <source>
        <dbReference type="Proteomes" id="UP000605970"/>
    </source>
</evidence>
<sequence length="543" mass="62023">MDSIQINKHENCKNKGHLNEYLNSYKGLKFEINSDGIIRFIDIDGSIKIRTESGIFIDANNANNNNEPRRSTLIKVSHSISQPPYEFLNFRSRLKRKSDNIFGLSNSSDSLFSYENLKGKEDNLMTGSLISNNDGTEQKNCGNQINIDYQTNKETRKRKIGDGIEDSDNDDEISSNRIHSSASNEENNDLSKITINKEVTIPINIQTNSKIDSKKKGKQGRRRYLEGSFIAEKILDVRGTGKGMEYLVQWVGYSDHTWEWANNFQHFTKLIEEFNESLKNKSPKNNEKSNEPIKRTVGRPRKAKSYFYYVDDDEYKTKRPRIETSTVSDIVNSNSSNKKQKVQNKDNTNQDKPSNAKRRTRSVSKVITKEEQEKIEKILLKTPEQSKDVGTLDLHKKRPVWRRGPIVNVNSSEVKELEVPEVITECNDTSTSSSTQPSGIPSFSNENSGDEGGIQTIAKKITNFAVTCGAIPLTISRMRVDHGKEPELLVKYRGDQFADEWVPLSIFSQYSHQSLMYQFIFKFLFKVSTLLHEKGIKLSEVET</sequence>
<dbReference type="Pfam" id="PF00385">
    <property type="entry name" value="Chromo"/>
    <property type="match status" value="1"/>
</dbReference>
<feature type="compositionally biased region" description="Acidic residues" evidence="1">
    <location>
        <begin position="163"/>
        <end position="173"/>
    </location>
</feature>
<gene>
    <name evidence="3" type="ORF">Mgra_00003002</name>
</gene>
<dbReference type="SUPFAM" id="SSF54160">
    <property type="entry name" value="Chromo domain-like"/>
    <property type="match status" value="1"/>
</dbReference>